<dbReference type="InterPro" id="IPR036663">
    <property type="entry name" value="Fumarylacetoacetase_C_sf"/>
</dbReference>
<dbReference type="GO" id="GO:0016787">
    <property type="term" value="F:hydrolase activity"/>
    <property type="evidence" value="ECO:0007669"/>
    <property type="project" value="UniProtKB-KW"/>
</dbReference>
<organism evidence="3 4">
    <name type="scientific">Rhodococcus opacus M213</name>
    <dbReference type="NCBI Taxonomy" id="1129896"/>
    <lineage>
        <taxon>Bacteria</taxon>
        <taxon>Bacillati</taxon>
        <taxon>Actinomycetota</taxon>
        <taxon>Actinomycetes</taxon>
        <taxon>Mycobacteriales</taxon>
        <taxon>Nocardiaceae</taxon>
        <taxon>Rhodococcus</taxon>
    </lineage>
</organism>
<dbReference type="Proteomes" id="UP000005951">
    <property type="component" value="Unassembled WGS sequence"/>
</dbReference>
<evidence type="ECO:0000259" key="2">
    <source>
        <dbReference type="Pfam" id="PF01557"/>
    </source>
</evidence>
<proteinExistence type="predicted"/>
<accession>K8X5T8</accession>
<comment type="caution">
    <text evidence="3">The sequence shown here is derived from an EMBL/GenBank/DDBJ whole genome shotgun (WGS) entry which is preliminary data.</text>
</comment>
<dbReference type="Pfam" id="PF01557">
    <property type="entry name" value="FAA_hydrolase"/>
    <property type="match status" value="1"/>
</dbReference>
<reference evidence="3 4" key="1">
    <citation type="journal article" date="2013" name="Genome Announc.">
        <title>Draft Genome Sequence of Rhodococcus opacus Strain M213 Shows a Diverse Catabolic Potential.</title>
        <authorList>
            <person name="Pathak A."/>
            <person name="Green S.J."/>
            <person name="Ogram A."/>
            <person name="Chauhan A."/>
        </authorList>
    </citation>
    <scope>NUCLEOTIDE SEQUENCE [LARGE SCALE GENOMIC DNA]</scope>
    <source>
        <strain evidence="3 4">M213</strain>
    </source>
</reference>
<keyword evidence="3" id="KW-0378">Hydrolase</keyword>
<dbReference type="Gene3D" id="3.90.850.10">
    <property type="entry name" value="Fumarylacetoacetase-like, C-terminal domain"/>
    <property type="match status" value="1"/>
</dbReference>
<protein>
    <submittedName>
        <fullName evidence="3">Fumarylacetoacetate hydrolase</fullName>
    </submittedName>
</protein>
<evidence type="ECO:0000256" key="1">
    <source>
        <dbReference type="ARBA" id="ARBA00022723"/>
    </source>
</evidence>
<sequence length="277" mass="29266">MKMIGIRDSATGVTQVARVVEDRAIVLADKAAFWSDPQGHLDRSAAADPAHGRPMSDVTEVPLVPDTARVLCIGLNYHAHANEGGFTVPQYPTIFGRWTASLSVGGVAVPVPANEAGLDWEGEIAAYVGAPLTDVDPDTARSAVLGYSTFNDLTARKAQKLTAQWTLGKNGDKSGPMGPLVTADEVGDLRDGLRLQTRVNGVTVQDGNTKSMIFDIGEVLSLVSQTMTLHPGDVVATGTPEGVGYVREPAWLLNDGDVVEVEVDRLGVLRTPIGGSR</sequence>
<dbReference type="GO" id="GO:0046872">
    <property type="term" value="F:metal ion binding"/>
    <property type="evidence" value="ECO:0007669"/>
    <property type="project" value="UniProtKB-KW"/>
</dbReference>
<evidence type="ECO:0000313" key="4">
    <source>
        <dbReference type="Proteomes" id="UP000005951"/>
    </source>
</evidence>
<evidence type="ECO:0000313" key="3">
    <source>
        <dbReference type="EMBL" id="EKT76904.1"/>
    </source>
</evidence>
<dbReference type="SUPFAM" id="SSF56529">
    <property type="entry name" value="FAH"/>
    <property type="match status" value="1"/>
</dbReference>
<dbReference type="PANTHER" id="PTHR11820">
    <property type="entry name" value="ACYLPYRUVASE"/>
    <property type="match status" value="1"/>
</dbReference>
<gene>
    <name evidence="3" type="ORF">WSS_A40320</name>
</gene>
<dbReference type="InterPro" id="IPR011234">
    <property type="entry name" value="Fumarylacetoacetase-like_C"/>
</dbReference>
<name>K8X5T8_RHOOP</name>
<dbReference type="PANTHER" id="PTHR11820:SF112">
    <property type="entry name" value="FUMARYLACETOACETATE HYDROLASE FAMILY PROTEIN (AFU_ORTHOLOGUE AFUA_1G02370)-RELATED"/>
    <property type="match status" value="1"/>
</dbReference>
<feature type="domain" description="Fumarylacetoacetase-like C-terminal" evidence="2">
    <location>
        <begin position="70"/>
        <end position="273"/>
    </location>
</feature>
<dbReference type="EMBL" id="AJYC02000183">
    <property type="protein sequence ID" value="EKT76904.1"/>
    <property type="molecule type" value="Genomic_DNA"/>
</dbReference>
<keyword evidence="1" id="KW-0479">Metal-binding</keyword>
<dbReference type="AlphaFoldDB" id="K8X5T8"/>
<dbReference type="RefSeq" id="WP_005264812.1">
    <property type="nucleotide sequence ID" value="NZ_AJYC02000183.1"/>
</dbReference>